<evidence type="ECO:0000313" key="2">
    <source>
        <dbReference type="Proteomes" id="UP000504608"/>
    </source>
</evidence>
<keyword evidence="2" id="KW-1185">Reference proteome</keyword>
<dbReference type="InterPro" id="IPR007789">
    <property type="entry name" value="DUF688"/>
</dbReference>
<gene>
    <name evidence="3" type="primary">LOC111469381</name>
</gene>
<dbReference type="OrthoDB" id="1741718at2759"/>
<dbReference type="GeneID" id="111469381"/>
<organism evidence="2 3">
    <name type="scientific">Cucurbita maxima</name>
    <name type="common">Pumpkin</name>
    <name type="synonym">Winter squash</name>
    <dbReference type="NCBI Taxonomy" id="3661"/>
    <lineage>
        <taxon>Eukaryota</taxon>
        <taxon>Viridiplantae</taxon>
        <taxon>Streptophyta</taxon>
        <taxon>Embryophyta</taxon>
        <taxon>Tracheophyta</taxon>
        <taxon>Spermatophyta</taxon>
        <taxon>Magnoliopsida</taxon>
        <taxon>eudicotyledons</taxon>
        <taxon>Gunneridae</taxon>
        <taxon>Pentapetalae</taxon>
        <taxon>rosids</taxon>
        <taxon>fabids</taxon>
        <taxon>Cucurbitales</taxon>
        <taxon>Cucurbitaceae</taxon>
        <taxon>Cucurbiteae</taxon>
        <taxon>Cucurbita</taxon>
    </lineage>
</organism>
<sequence length="172" mass="18972">MNKLKKVRTRDDMWIVEEDYHTGVSASVPFQWESEPGTPKANFPENGAFLSPLTPPPSYFSTNPNSPLGLNSSKPFHRASFLNNVFRKLSMKASLQPRSPGSLLSSSSSSSSSRERGTPGSPRRLSFDSRVDDDNGNEEENVESPVSTLSFGHGNDEGCYPKLVKVFTRDSK</sequence>
<feature type="compositionally biased region" description="Polar residues" evidence="1">
    <location>
        <begin position="59"/>
        <end position="74"/>
    </location>
</feature>
<feature type="region of interest" description="Disordered" evidence="1">
    <location>
        <begin position="92"/>
        <end position="159"/>
    </location>
</feature>
<evidence type="ECO:0000256" key="1">
    <source>
        <dbReference type="SAM" id="MobiDB-lite"/>
    </source>
</evidence>
<feature type="compositionally biased region" description="Low complexity" evidence="1">
    <location>
        <begin position="94"/>
        <end position="124"/>
    </location>
</feature>
<dbReference type="AlphaFoldDB" id="A0A6J1I3P2"/>
<dbReference type="PANTHER" id="PTHR33257:SF46">
    <property type="entry name" value="OVATE FAMILY PROTEIN"/>
    <property type="match status" value="1"/>
</dbReference>
<reference evidence="3" key="1">
    <citation type="submission" date="2025-08" db="UniProtKB">
        <authorList>
            <consortium name="RefSeq"/>
        </authorList>
    </citation>
    <scope>IDENTIFICATION</scope>
    <source>
        <tissue evidence="3">Young leaves</tissue>
    </source>
</reference>
<proteinExistence type="predicted"/>
<dbReference type="Proteomes" id="UP000504608">
    <property type="component" value="Unplaced"/>
</dbReference>
<dbReference type="KEGG" id="cmax:111469381"/>
<protein>
    <submittedName>
        <fullName evidence="3">Uncharacterized protein LOC111469381</fullName>
    </submittedName>
</protein>
<dbReference type="Pfam" id="PF05097">
    <property type="entry name" value="DUF688"/>
    <property type="match status" value="1"/>
</dbReference>
<dbReference type="PANTHER" id="PTHR33257">
    <property type="entry name" value="OS05G0165500 PROTEIN"/>
    <property type="match status" value="1"/>
</dbReference>
<name>A0A6J1I3P2_CUCMA</name>
<feature type="region of interest" description="Disordered" evidence="1">
    <location>
        <begin position="34"/>
        <end position="74"/>
    </location>
</feature>
<accession>A0A6J1I3P2</accession>
<evidence type="ECO:0000313" key="3">
    <source>
        <dbReference type="RefSeq" id="XP_022970378.1"/>
    </source>
</evidence>
<dbReference type="RefSeq" id="XP_022970378.1">
    <property type="nucleotide sequence ID" value="XM_023114610.1"/>
</dbReference>